<dbReference type="CDD" id="cd08161">
    <property type="entry name" value="SET"/>
    <property type="match status" value="1"/>
</dbReference>
<dbReference type="EMBL" id="JALLPJ020000821">
    <property type="protein sequence ID" value="KAL3782093.1"/>
    <property type="molecule type" value="Genomic_DNA"/>
</dbReference>
<dbReference type="Proteomes" id="UP001530400">
    <property type="component" value="Unassembled WGS sequence"/>
</dbReference>
<name>A0ABD3P2X7_9STRA</name>
<evidence type="ECO:0000313" key="2">
    <source>
        <dbReference type="EMBL" id="KAL3782093.1"/>
    </source>
</evidence>
<organism evidence="2 3">
    <name type="scientific">Cyclotella atomus</name>
    <dbReference type="NCBI Taxonomy" id="382360"/>
    <lineage>
        <taxon>Eukaryota</taxon>
        <taxon>Sar</taxon>
        <taxon>Stramenopiles</taxon>
        <taxon>Ochrophyta</taxon>
        <taxon>Bacillariophyta</taxon>
        <taxon>Coscinodiscophyceae</taxon>
        <taxon>Thalassiosirophycidae</taxon>
        <taxon>Stephanodiscales</taxon>
        <taxon>Stephanodiscaceae</taxon>
        <taxon>Cyclotella</taxon>
    </lineage>
</organism>
<dbReference type="SUPFAM" id="SSF82199">
    <property type="entry name" value="SET domain"/>
    <property type="match status" value="1"/>
</dbReference>
<dbReference type="InterPro" id="IPR046341">
    <property type="entry name" value="SET_dom_sf"/>
</dbReference>
<dbReference type="AlphaFoldDB" id="A0ABD3P2X7"/>
<keyword evidence="3" id="KW-1185">Reference proteome</keyword>
<feature type="domain" description="SET" evidence="1">
    <location>
        <begin position="37"/>
        <end position="145"/>
    </location>
</feature>
<sequence length="177" mass="20130">MSLFEETNEVHQFPTLPAFVCPVVVKDTDQYGKGHKGVLALSLIPSGTKFWVWTERVQTIHHTELEGYIEKHVGSEQDNLDDIQLFLRQGFVLPPSEKGTGQEDQYFYSNPTDAGRFMNHSSNANCGPDGALRDIQPGEEMTMDYSFHGDPEWYQDICKKYGVLTERQVAKECQQNP</sequence>
<evidence type="ECO:0000313" key="3">
    <source>
        <dbReference type="Proteomes" id="UP001530400"/>
    </source>
</evidence>
<dbReference type="Pfam" id="PF00856">
    <property type="entry name" value="SET"/>
    <property type="match status" value="1"/>
</dbReference>
<proteinExistence type="predicted"/>
<dbReference type="InterPro" id="IPR001214">
    <property type="entry name" value="SET_dom"/>
</dbReference>
<gene>
    <name evidence="2" type="ORF">ACHAWO_005763</name>
</gene>
<protein>
    <recommendedName>
        <fullName evidence="1">SET domain-containing protein</fullName>
    </recommendedName>
</protein>
<accession>A0ABD3P2X7</accession>
<dbReference type="Gene3D" id="2.170.270.10">
    <property type="entry name" value="SET domain"/>
    <property type="match status" value="1"/>
</dbReference>
<comment type="caution">
    <text evidence="2">The sequence shown here is derived from an EMBL/GenBank/DDBJ whole genome shotgun (WGS) entry which is preliminary data.</text>
</comment>
<evidence type="ECO:0000259" key="1">
    <source>
        <dbReference type="Pfam" id="PF00856"/>
    </source>
</evidence>
<reference evidence="2 3" key="1">
    <citation type="submission" date="2024-10" db="EMBL/GenBank/DDBJ databases">
        <title>Updated reference genomes for cyclostephanoid diatoms.</title>
        <authorList>
            <person name="Roberts W.R."/>
            <person name="Alverson A.J."/>
        </authorList>
    </citation>
    <scope>NUCLEOTIDE SEQUENCE [LARGE SCALE GENOMIC DNA]</scope>
    <source>
        <strain evidence="2 3">AJA010-31</strain>
    </source>
</reference>